<dbReference type="Pfam" id="PF13249">
    <property type="entry name" value="SQHop_cyclase_N"/>
    <property type="match status" value="1"/>
</dbReference>
<dbReference type="SFLD" id="SFLDG01016">
    <property type="entry name" value="Prenyltransferase_Like_2"/>
    <property type="match status" value="1"/>
</dbReference>
<gene>
    <name evidence="6" type="ORF">METZ01_LOCUS191839</name>
</gene>
<name>A0A382DL94_9ZZZZ</name>
<feature type="domain" description="Squalene cyclase C-terminal" evidence="4">
    <location>
        <begin position="327"/>
        <end position="511"/>
    </location>
</feature>
<dbReference type="InterPro" id="IPR032697">
    <property type="entry name" value="SQ_cyclase_N"/>
</dbReference>
<organism evidence="6">
    <name type="scientific">marine metagenome</name>
    <dbReference type="NCBI Taxonomy" id="408172"/>
    <lineage>
        <taxon>unclassified sequences</taxon>
        <taxon>metagenomes</taxon>
        <taxon>ecological metagenomes</taxon>
    </lineage>
</organism>
<dbReference type="NCBIfam" id="TIGR01787">
    <property type="entry name" value="squalene_cyclas"/>
    <property type="match status" value="1"/>
</dbReference>
<protein>
    <recommendedName>
        <fullName evidence="7">Squalene cyclase N-terminal domain-containing protein</fullName>
    </recommendedName>
</protein>
<proteinExistence type="inferred from homology"/>
<feature type="domain" description="Squalene cyclase N-terminal" evidence="5">
    <location>
        <begin position="30"/>
        <end position="317"/>
    </location>
</feature>
<dbReference type="InterPro" id="IPR008930">
    <property type="entry name" value="Terpenoid_cyclase/PrenylTrfase"/>
</dbReference>
<dbReference type="AlphaFoldDB" id="A0A382DL94"/>
<dbReference type="SUPFAM" id="SSF48239">
    <property type="entry name" value="Terpenoid cyclases/Protein prenyltransferases"/>
    <property type="match status" value="1"/>
</dbReference>
<dbReference type="GO" id="GO:0016866">
    <property type="term" value="F:intramolecular transferase activity"/>
    <property type="evidence" value="ECO:0007669"/>
    <property type="project" value="InterPro"/>
</dbReference>
<sequence>MKDVTISPSTAIENQGNTYMDFDNRLDSAIHKSRDFLLSQQTEEGYWVDELESNATITAELIFFMHFTETVDLEKQKKLTNYLFHKQREDGSWPLYFGGPCDINSTVESYMALKLAGVPENRQEMILAREAIFANGGIRGTRVFTKIFLAMFGQISWDVCPAVPVEIILFKNWFPLNIYEMSSWSRGTVVPLSIVVSHKPVCHPLEGHGVKELFTVGDRELGFEPDGSIFSSWRNFFIYLDKVIKFVGKSPWKPFRKRALKKALHWVFEHQEEQGDFAGIQPAMLNSLLAYHYGGIPKNDPKWIKGWEAVERFLIDKPEGTLLQACVSPLWDTAIAANALCDSGMSADHPALVKAAEWILSKQVVKEGDWAIKNPQAMPGGWAFEFYNELYPDCDDTAEILIFLNRVGLPDSYHKLKESERAISWLLSMQCQSGGWAAFDVDNEKEILNQVPFADHGAMLDPPTADVSGRVLWLLSQIGFKKNHPKVERVIDFIKDRQESDGSWWGRWGVN</sequence>
<dbReference type="InterPro" id="IPR006400">
    <property type="entry name" value="Hopene-cyclase"/>
</dbReference>
<evidence type="ECO:0000256" key="1">
    <source>
        <dbReference type="ARBA" id="ARBA00009755"/>
    </source>
</evidence>
<reference evidence="6" key="1">
    <citation type="submission" date="2018-05" db="EMBL/GenBank/DDBJ databases">
        <authorList>
            <person name="Lanie J.A."/>
            <person name="Ng W.-L."/>
            <person name="Kazmierczak K.M."/>
            <person name="Andrzejewski T.M."/>
            <person name="Davidsen T.M."/>
            <person name="Wayne K.J."/>
            <person name="Tettelin H."/>
            <person name="Glass J.I."/>
            <person name="Rusch D."/>
            <person name="Podicherti R."/>
            <person name="Tsui H.-C.T."/>
            <person name="Winkler M.E."/>
        </authorList>
    </citation>
    <scope>NUCLEOTIDE SEQUENCE</scope>
</reference>
<evidence type="ECO:0000256" key="2">
    <source>
        <dbReference type="ARBA" id="ARBA00022737"/>
    </source>
</evidence>
<dbReference type="InterPro" id="IPR018333">
    <property type="entry name" value="Squalene_cyclase"/>
</dbReference>
<evidence type="ECO:0000259" key="5">
    <source>
        <dbReference type="Pfam" id="PF13249"/>
    </source>
</evidence>
<dbReference type="Gene3D" id="1.50.10.20">
    <property type="match status" value="2"/>
</dbReference>
<evidence type="ECO:0000259" key="4">
    <source>
        <dbReference type="Pfam" id="PF13243"/>
    </source>
</evidence>
<evidence type="ECO:0000256" key="3">
    <source>
        <dbReference type="ARBA" id="ARBA00023235"/>
    </source>
</evidence>
<dbReference type="GO" id="GO:0005811">
    <property type="term" value="C:lipid droplet"/>
    <property type="evidence" value="ECO:0007669"/>
    <property type="project" value="InterPro"/>
</dbReference>
<dbReference type="Pfam" id="PF13243">
    <property type="entry name" value="SQHop_cyclase_C"/>
    <property type="match status" value="1"/>
</dbReference>
<dbReference type="PANTHER" id="PTHR11764">
    <property type="entry name" value="TERPENE CYCLASE/MUTASE FAMILY MEMBER"/>
    <property type="match status" value="1"/>
</dbReference>
<dbReference type="SUPFAM" id="SSF81853">
    <property type="entry name" value="Family 10 polysaccharide lyase"/>
    <property type="match status" value="1"/>
</dbReference>
<evidence type="ECO:0000313" key="6">
    <source>
        <dbReference type="EMBL" id="SVB38985.1"/>
    </source>
</evidence>
<dbReference type="PANTHER" id="PTHR11764:SF20">
    <property type="entry name" value="LANOSTEROL SYNTHASE"/>
    <property type="match status" value="1"/>
</dbReference>
<keyword evidence="2" id="KW-0677">Repeat</keyword>
<evidence type="ECO:0008006" key="7">
    <source>
        <dbReference type="Google" id="ProtNLM"/>
    </source>
</evidence>
<dbReference type="InterPro" id="IPR032696">
    <property type="entry name" value="SQ_cyclase_C"/>
</dbReference>
<keyword evidence="3" id="KW-0413">Isomerase</keyword>
<feature type="non-terminal residue" evidence="6">
    <location>
        <position position="511"/>
    </location>
</feature>
<dbReference type="EMBL" id="UINC01039874">
    <property type="protein sequence ID" value="SVB38985.1"/>
    <property type="molecule type" value="Genomic_DNA"/>
</dbReference>
<dbReference type="NCBIfam" id="TIGR01507">
    <property type="entry name" value="hopene_cyclase"/>
    <property type="match status" value="1"/>
</dbReference>
<comment type="similarity">
    <text evidence="1">Belongs to the terpene cyclase/mutase family.</text>
</comment>
<accession>A0A382DL94</accession>
<dbReference type="GO" id="GO:0016104">
    <property type="term" value="P:triterpenoid biosynthetic process"/>
    <property type="evidence" value="ECO:0007669"/>
    <property type="project" value="InterPro"/>
</dbReference>